<reference evidence="2" key="1">
    <citation type="journal article" date="2019" name="Int. J. Syst. Evol. Microbiol.">
        <title>The Global Catalogue of Microorganisms (GCM) 10K type strain sequencing project: providing services to taxonomists for standard genome sequencing and annotation.</title>
        <authorList>
            <consortium name="The Broad Institute Genomics Platform"/>
            <consortium name="The Broad Institute Genome Sequencing Center for Infectious Disease"/>
            <person name="Wu L."/>
            <person name="Ma J."/>
        </authorList>
    </citation>
    <scope>NUCLEOTIDE SEQUENCE [LARGE SCALE GENOMIC DNA]</scope>
    <source>
        <strain evidence="2">CGMCC 4.7466</strain>
    </source>
</reference>
<dbReference type="PANTHER" id="PTHR43752:SF2">
    <property type="entry name" value="BNR_ASP-BOX REPEAT FAMILY PROTEIN"/>
    <property type="match status" value="1"/>
</dbReference>
<dbReference type="Gene3D" id="2.120.10.10">
    <property type="match status" value="1"/>
</dbReference>
<evidence type="ECO:0000313" key="2">
    <source>
        <dbReference type="Proteomes" id="UP001595818"/>
    </source>
</evidence>
<proteinExistence type="predicted"/>
<gene>
    <name evidence="1" type="ORF">ACFPFU_07360</name>
</gene>
<protein>
    <submittedName>
        <fullName evidence="1">Sialidase family protein</fullName>
        <ecNumber evidence="1">3.2.1.-</ecNumber>
    </submittedName>
</protein>
<dbReference type="InterPro" id="IPR036278">
    <property type="entry name" value="Sialidase_sf"/>
</dbReference>
<dbReference type="RefSeq" id="WP_377063019.1">
    <property type="nucleotide sequence ID" value="NZ_JBHSJJ010000003.1"/>
</dbReference>
<name>A0ABV9SYM0_9BACT</name>
<dbReference type="EC" id="3.2.1.-" evidence="1"/>
<dbReference type="PANTHER" id="PTHR43752">
    <property type="entry name" value="BNR/ASP-BOX REPEAT FAMILY PROTEIN"/>
    <property type="match status" value="1"/>
</dbReference>
<evidence type="ECO:0000313" key="1">
    <source>
        <dbReference type="EMBL" id="MFC4871499.1"/>
    </source>
</evidence>
<organism evidence="1 2">
    <name type="scientific">Negadavirga shengliensis</name>
    <dbReference type="NCBI Taxonomy" id="1389218"/>
    <lineage>
        <taxon>Bacteria</taxon>
        <taxon>Pseudomonadati</taxon>
        <taxon>Bacteroidota</taxon>
        <taxon>Cytophagia</taxon>
        <taxon>Cytophagales</taxon>
        <taxon>Cyclobacteriaceae</taxon>
        <taxon>Negadavirga</taxon>
    </lineage>
</organism>
<dbReference type="SUPFAM" id="SSF50939">
    <property type="entry name" value="Sialidases"/>
    <property type="match status" value="1"/>
</dbReference>
<dbReference type="CDD" id="cd15482">
    <property type="entry name" value="Sialidase_non-viral"/>
    <property type="match status" value="1"/>
</dbReference>
<keyword evidence="1" id="KW-0326">Glycosidase</keyword>
<sequence length="371" mass="41986">MKIISRDTVRMGAEQGLTHSKTFPAMEILPSGRILVGFRAAEKKTDPLHKRAMMTWSDDGGRSWREPFEPLALPAVEGRTGQSQTVYFLSLGGERVFAVINWVDHSEPENPYYDPHNESLKDTRIFTSMSMDGGATWGDAQLMDTSGAGGPVPLTGPPFKLRDGRIACQFEINKYAHDAHEWVHRSSLIFSQDEGKSWGDMVTVTREPGKYYWDQRPNVLQDGTSVVNFFWTFDGVTQSYLNIHASLSEDGGRSWSKLWDTGIYGQPGRPIGLRDGRIVTIDIDRSEVPVISVRISDDLGQTYSQSLEIYRQGPAQDSKRMDMNRAWEEMYKFSVGHPQLLYLDEHSLMAYYYVGHDADHTEIAYVKISMP</sequence>
<dbReference type="GO" id="GO:0016798">
    <property type="term" value="F:hydrolase activity, acting on glycosyl bonds"/>
    <property type="evidence" value="ECO:0007669"/>
    <property type="project" value="UniProtKB-KW"/>
</dbReference>
<dbReference type="Proteomes" id="UP001595818">
    <property type="component" value="Unassembled WGS sequence"/>
</dbReference>
<keyword evidence="2" id="KW-1185">Reference proteome</keyword>
<accession>A0ABV9SYM0</accession>
<keyword evidence="1" id="KW-0378">Hydrolase</keyword>
<comment type="caution">
    <text evidence="1">The sequence shown here is derived from an EMBL/GenBank/DDBJ whole genome shotgun (WGS) entry which is preliminary data.</text>
</comment>
<dbReference type="EMBL" id="JBHSJJ010000003">
    <property type="protein sequence ID" value="MFC4871499.1"/>
    <property type="molecule type" value="Genomic_DNA"/>
</dbReference>